<accession>A0A0P1HZM7</accession>
<dbReference type="FunFam" id="3.40.50.300:FF:000299">
    <property type="entry name" value="ABC transporter ATP-binding protein/permease"/>
    <property type="match status" value="1"/>
</dbReference>
<dbReference type="RefSeq" id="WP_058309303.1">
    <property type="nucleotide sequence ID" value="NZ_CYTW01000001.1"/>
</dbReference>
<feature type="domain" description="ABC transporter" evidence="11">
    <location>
        <begin position="487"/>
        <end position="720"/>
    </location>
</feature>
<keyword evidence="3" id="KW-1003">Cell membrane</keyword>
<evidence type="ECO:0000256" key="3">
    <source>
        <dbReference type="ARBA" id="ARBA00022475"/>
    </source>
</evidence>
<dbReference type="NCBIfam" id="TIGR03375">
    <property type="entry name" value="type_I_sec_LssB"/>
    <property type="match status" value="1"/>
</dbReference>
<evidence type="ECO:0000256" key="6">
    <source>
        <dbReference type="ARBA" id="ARBA00022801"/>
    </source>
</evidence>
<feature type="domain" description="Peptidase C39" evidence="13">
    <location>
        <begin position="19"/>
        <end position="140"/>
    </location>
</feature>
<evidence type="ECO:0000313" key="14">
    <source>
        <dbReference type="EMBL" id="CUJ81361.1"/>
    </source>
</evidence>
<keyword evidence="5" id="KW-0547">Nucleotide-binding</keyword>
<keyword evidence="2" id="KW-0813">Transport</keyword>
<evidence type="ECO:0000256" key="7">
    <source>
        <dbReference type="ARBA" id="ARBA00022840"/>
    </source>
</evidence>
<dbReference type="GO" id="GO:0015421">
    <property type="term" value="F:ABC-type oligopeptide transporter activity"/>
    <property type="evidence" value="ECO:0007669"/>
    <property type="project" value="TreeGrafter"/>
</dbReference>
<dbReference type="InterPro" id="IPR003439">
    <property type="entry name" value="ABC_transporter-like_ATP-bd"/>
</dbReference>
<feature type="transmembrane region" description="Helical" evidence="10">
    <location>
        <begin position="200"/>
        <end position="222"/>
    </location>
</feature>
<keyword evidence="9 10" id="KW-0472">Membrane</keyword>
<evidence type="ECO:0000256" key="10">
    <source>
        <dbReference type="SAM" id="Phobius"/>
    </source>
</evidence>
<dbReference type="PANTHER" id="PTHR43394">
    <property type="entry name" value="ATP-DEPENDENT PERMEASE MDL1, MITOCHONDRIAL"/>
    <property type="match status" value="1"/>
</dbReference>
<dbReference type="Pfam" id="PF00664">
    <property type="entry name" value="ABC_membrane"/>
    <property type="match status" value="1"/>
</dbReference>
<keyword evidence="8 10" id="KW-1133">Transmembrane helix</keyword>
<dbReference type="GO" id="GO:0006508">
    <property type="term" value="P:proteolysis"/>
    <property type="evidence" value="ECO:0007669"/>
    <property type="project" value="InterPro"/>
</dbReference>
<evidence type="ECO:0000259" key="12">
    <source>
        <dbReference type="PROSITE" id="PS50929"/>
    </source>
</evidence>
<dbReference type="GO" id="GO:0016887">
    <property type="term" value="F:ATP hydrolysis activity"/>
    <property type="evidence" value="ECO:0007669"/>
    <property type="project" value="InterPro"/>
</dbReference>
<dbReference type="AlphaFoldDB" id="A0A0P1HZM7"/>
<dbReference type="InterPro" id="IPR005074">
    <property type="entry name" value="Peptidase_C39"/>
</dbReference>
<name>A0A0P1HZM7_9RHOB</name>
<dbReference type="InterPro" id="IPR011527">
    <property type="entry name" value="ABC1_TM_dom"/>
</dbReference>
<dbReference type="SMART" id="SM00382">
    <property type="entry name" value="AAA"/>
    <property type="match status" value="1"/>
</dbReference>
<dbReference type="PROSITE" id="PS50990">
    <property type="entry name" value="PEPTIDASE_C39"/>
    <property type="match status" value="1"/>
</dbReference>
<keyword evidence="4 10" id="KW-0812">Transmembrane</keyword>
<feature type="transmembrane region" description="Helical" evidence="10">
    <location>
        <begin position="390"/>
        <end position="418"/>
    </location>
</feature>
<dbReference type="InterPro" id="IPR027417">
    <property type="entry name" value="P-loop_NTPase"/>
</dbReference>
<dbReference type="Gene3D" id="3.90.70.10">
    <property type="entry name" value="Cysteine proteinases"/>
    <property type="match status" value="1"/>
</dbReference>
<evidence type="ECO:0000256" key="5">
    <source>
        <dbReference type="ARBA" id="ARBA00022741"/>
    </source>
</evidence>
<gene>
    <name evidence="14" type="primary">apxIB</name>
    <name evidence="14" type="ORF">PH7735_00009</name>
</gene>
<dbReference type="PROSITE" id="PS00211">
    <property type="entry name" value="ABC_TRANSPORTER_1"/>
    <property type="match status" value="1"/>
</dbReference>
<feature type="transmembrane region" description="Helical" evidence="10">
    <location>
        <begin position="287"/>
        <end position="306"/>
    </location>
</feature>
<dbReference type="GO" id="GO:0008233">
    <property type="term" value="F:peptidase activity"/>
    <property type="evidence" value="ECO:0007669"/>
    <property type="project" value="InterPro"/>
</dbReference>
<dbReference type="GO" id="GO:0005524">
    <property type="term" value="F:ATP binding"/>
    <property type="evidence" value="ECO:0007669"/>
    <property type="project" value="UniProtKB-KW"/>
</dbReference>
<dbReference type="PROSITE" id="PS50929">
    <property type="entry name" value="ABC_TM1F"/>
    <property type="match status" value="1"/>
</dbReference>
<protein>
    <submittedName>
        <fullName evidence="14">RTX-I toxin determinant B</fullName>
    </submittedName>
</protein>
<keyword evidence="15" id="KW-1185">Reference proteome</keyword>
<dbReference type="InterPro" id="IPR017750">
    <property type="entry name" value="ATPase_T1SS"/>
</dbReference>
<sequence length="720" mass="77732">MTKGTGGKAASAQEWDFARISADPLVQAMAVCARLNGHDIGTEGLLAGVALPSDGLMTPALAVSTLEQHGFRAHLTKRKLSAVPDGLLPAVLFMRNREACVLVERLNDSFVVIWPTRSDEQVEISREDFQKLYAGHLLIMRRDMPRTTQEAEAPKTPRHWYWSVAGQYWPEYFQVILASVLVNVLGLAVPIFTMNVYDRVFPTAAITTLWSLVAAVGVALVFDAILKWIRSSVVDNVGRNVDQAVSASIFRHLSDLELQQAMQPAGALINTLKDYEQVRDFFSSQTLATLTDLCFSFLFIAVIAYLGGPLAYPPAIALVVIITLGVLTMVPLRGATNASRQSTGIKNAVAVEALTELETLKSIAGQGRMQARWEQYVAESARVNERSKKIATFSTTVTSFVQQASSIGIVIIGVYLAFEGSLTMGAVIAAMILSGRALAPTASLASLFTRASFAFSTLRSLNALMESPSQKPSSGVILNAGIDQGAYDFKDVSLEYPGTSVPALKEVSFSASGLERIGIIGPVGAGKTSLVRLMSGLYHPTSGLATLDSLNIAQLGTATLRRDVQLVTQNAVLFSGTLAENIAFGMPQATVEDVLRVARMTGVDQLAAKNPMGFAMQIAERGANLSGGQRQMIALARALLPKPRVLILDEPTSSMDTATEQFFVERLKRILSQRPMTLVVSTHRTSLLALVDRIMVLEDGQLKMDGARDTVLASLKVKQK</sequence>
<dbReference type="EMBL" id="CYTW01000001">
    <property type="protein sequence ID" value="CUJ81361.1"/>
    <property type="molecule type" value="Genomic_DNA"/>
</dbReference>
<dbReference type="Gene3D" id="1.20.1560.10">
    <property type="entry name" value="ABC transporter type 1, transmembrane domain"/>
    <property type="match status" value="1"/>
</dbReference>
<dbReference type="STRING" id="1715693.PH7735_00009"/>
<dbReference type="SUPFAM" id="SSF90123">
    <property type="entry name" value="ABC transporter transmembrane region"/>
    <property type="match status" value="1"/>
</dbReference>
<dbReference type="SUPFAM" id="SSF52540">
    <property type="entry name" value="P-loop containing nucleoside triphosphate hydrolases"/>
    <property type="match status" value="1"/>
</dbReference>
<feature type="transmembrane region" description="Helical" evidence="10">
    <location>
        <begin position="312"/>
        <end position="332"/>
    </location>
</feature>
<dbReference type="PANTHER" id="PTHR43394:SF1">
    <property type="entry name" value="ATP-BINDING CASSETTE SUB-FAMILY B MEMBER 10, MITOCHONDRIAL"/>
    <property type="match status" value="1"/>
</dbReference>
<keyword evidence="7" id="KW-0067">ATP-binding</keyword>
<feature type="transmembrane region" description="Helical" evidence="10">
    <location>
        <begin position="172"/>
        <end position="194"/>
    </location>
</feature>
<dbReference type="GO" id="GO:0005886">
    <property type="term" value="C:plasma membrane"/>
    <property type="evidence" value="ECO:0007669"/>
    <property type="project" value="UniProtKB-SubCell"/>
</dbReference>
<evidence type="ECO:0000256" key="9">
    <source>
        <dbReference type="ARBA" id="ARBA00023136"/>
    </source>
</evidence>
<evidence type="ECO:0000259" key="11">
    <source>
        <dbReference type="PROSITE" id="PS50893"/>
    </source>
</evidence>
<dbReference type="CDD" id="cd18587">
    <property type="entry name" value="ABC_6TM_LapB_like"/>
    <property type="match status" value="1"/>
</dbReference>
<dbReference type="GeneID" id="83879115"/>
<dbReference type="Pfam" id="PF00005">
    <property type="entry name" value="ABC_tran"/>
    <property type="match status" value="1"/>
</dbReference>
<dbReference type="InterPro" id="IPR003593">
    <property type="entry name" value="AAA+_ATPase"/>
</dbReference>
<comment type="subcellular location">
    <subcellularLocation>
        <location evidence="1">Cell membrane</location>
        <topology evidence="1">Multi-pass membrane protein</topology>
    </subcellularLocation>
</comment>
<evidence type="ECO:0000256" key="2">
    <source>
        <dbReference type="ARBA" id="ARBA00022448"/>
    </source>
</evidence>
<dbReference type="Proteomes" id="UP000051870">
    <property type="component" value="Unassembled WGS sequence"/>
</dbReference>
<dbReference type="PROSITE" id="PS50893">
    <property type="entry name" value="ABC_TRANSPORTER_2"/>
    <property type="match status" value="1"/>
</dbReference>
<reference evidence="15" key="1">
    <citation type="submission" date="2015-09" db="EMBL/GenBank/DDBJ databases">
        <authorList>
            <person name="Rodrigo-Torres Lidia"/>
            <person name="Arahal R.David."/>
        </authorList>
    </citation>
    <scope>NUCLEOTIDE SEQUENCE [LARGE SCALE GENOMIC DNA]</scope>
    <source>
        <strain evidence="15">CECT 7735</strain>
    </source>
</reference>
<evidence type="ECO:0000256" key="1">
    <source>
        <dbReference type="ARBA" id="ARBA00004651"/>
    </source>
</evidence>
<keyword evidence="6" id="KW-0378">Hydrolase</keyword>
<dbReference type="InterPro" id="IPR036640">
    <property type="entry name" value="ABC1_TM_sf"/>
</dbReference>
<dbReference type="InterPro" id="IPR017871">
    <property type="entry name" value="ABC_transporter-like_CS"/>
</dbReference>
<feature type="domain" description="ABC transmembrane type-1" evidence="12">
    <location>
        <begin position="175"/>
        <end position="449"/>
    </location>
</feature>
<proteinExistence type="predicted"/>
<evidence type="ECO:0000313" key="15">
    <source>
        <dbReference type="Proteomes" id="UP000051870"/>
    </source>
</evidence>
<dbReference type="InterPro" id="IPR039421">
    <property type="entry name" value="Type_1_exporter"/>
</dbReference>
<evidence type="ECO:0000256" key="8">
    <source>
        <dbReference type="ARBA" id="ARBA00022989"/>
    </source>
</evidence>
<evidence type="ECO:0000259" key="13">
    <source>
        <dbReference type="PROSITE" id="PS50990"/>
    </source>
</evidence>
<dbReference type="Gene3D" id="3.40.50.300">
    <property type="entry name" value="P-loop containing nucleotide triphosphate hydrolases"/>
    <property type="match status" value="1"/>
</dbReference>
<evidence type="ECO:0000256" key="4">
    <source>
        <dbReference type="ARBA" id="ARBA00022692"/>
    </source>
</evidence>
<organism evidence="14 15">
    <name type="scientific">Shimia thalassica</name>
    <dbReference type="NCBI Taxonomy" id="1715693"/>
    <lineage>
        <taxon>Bacteria</taxon>
        <taxon>Pseudomonadati</taxon>
        <taxon>Pseudomonadota</taxon>
        <taxon>Alphaproteobacteria</taxon>
        <taxon>Rhodobacterales</taxon>
        <taxon>Roseobacteraceae</taxon>
    </lineage>
</organism>